<name>A0A5J9UIS6_9POAL</name>
<dbReference type="EMBL" id="RWGY01000013">
    <property type="protein sequence ID" value="TVU23384.1"/>
    <property type="molecule type" value="Genomic_DNA"/>
</dbReference>
<organism evidence="1 2">
    <name type="scientific">Eragrostis curvula</name>
    <name type="common">weeping love grass</name>
    <dbReference type="NCBI Taxonomy" id="38414"/>
    <lineage>
        <taxon>Eukaryota</taxon>
        <taxon>Viridiplantae</taxon>
        <taxon>Streptophyta</taxon>
        <taxon>Embryophyta</taxon>
        <taxon>Tracheophyta</taxon>
        <taxon>Spermatophyta</taxon>
        <taxon>Magnoliopsida</taxon>
        <taxon>Liliopsida</taxon>
        <taxon>Poales</taxon>
        <taxon>Poaceae</taxon>
        <taxon>PACMAD clade</taxon>
        <taxon>Chloridoideae</taxon>
        <taxon>Eragrostideae</taxon>
        <taxon>Eragrostidinae</taxon>
        <taxon>Eragrostis</taxon>
    </lineage>
</organism>
<evidence type="ECO:0008006" key="3">
    <source>
        <dbReference type="Google" id="ProtNLM"/>
    </source>
</evidence>
<dbReference type="PROSITE" id="PS51257">
    <property type="entry name" value="PROKAR_LIPOPROTEIN"/>
    <property type="match status" value="1"/>
</dbReference>
<sequence length="80" mass="8537">MALDKKGTDVPSLVVLTAMVMIVVFSSCAAADYCKMIGPCKLDVCYSFCLAKNYTGDFETFCVPSMVGGPYLSCCCRVPG</sequence>
<proteinExistence type="predicted"/>
<keyword evidence="2" id="KW-1185">Reference proteome</keyword>
<evidence type="ECO:0000313" key="2">
    <source>
        <dbReference type="Proteomes" id="UP000324897"/>
    </source>
</evidence>
<accession>A0A5J9UIS6</accession>
<protein>
    <recommendedName>
        <fullName evidence="3">Defensin-like protein</fullName>
    </recommendedName>
</protein>
<dbReference type="Gramene" id="TVU23384">
    <property type="protein sequence ID" value="TVU23384"/>
    <property type="gene ID" value="EJB05_25746"/>
</dbReference>
<gene>
    <name evidence="1" type="ORF">EJB05_25746</name>
</gene>
<evidence type="ECO:0000313" key="1">
    <source>
        <dbReference type="EMBL" id="TVU23384.1"/>
    </source>
</evidence>
<feature type="non-terminal residue" evidence="1">
    <location>
        <position position="1"/>
    </location>
</feature>
<dbReference type="Proteomes" id="UP000324897">
    <property type="component" value="Chromosome 2"/>
</dbReference>
<reference evidence="1 2" key="1">
    <citation type="journal article" date="2019" name="Sci. Rep.">
        <title>A high-quality genome of Eragrostis curvula grass provides insights into Poaceae evolution and supports new strategies to enhance forage quality.</title>
        <authorList>
            <person name="Carballo J."/>
            <person name="Santos B.A.C.M."/>
            <person name="Zappacosta D."/>
            <person name="Garbus I."/>
            <person name="Selva J.P."/>
            <person name="Gallo C.A."/>
            <person name="Diaz A."/>
            <person name="Albertini E."/>
            <person name="Caccamo M."/>
            <person name="Echenique V."/>
        </authorList>
    </citation>
    <scope>NUCLEOTIDE SEQUENCE [LARGE SCALE GENOMIC DNA]</scope>
    <source>
        <strain evidence="2">cv. Victoria</strain>
        <tissue evidence="1">Leaf</tissue>
    </source>
</reference>
<dbReference type="AlphaFoldDB" id="A0A5J9UIS6"/>
<comment type="caution">
    <text evidence="1">The sequence shown here is derived from an EMBL/GenBank/DDBJ whole genome shotgun (WGS) entry which is preliminary data.</text>
</comment>